<name>A0A5E4D0E5_MARMO</name>
<organism evidence="1 2">
    <name type="scientific">Marmota monax</name>
    <name type="common">Woodchuck</name>
    <dbReference type="NCBI Taxonomy" id="9995"/>
    <lineage>
        <taxon>Eukaryota</taxon>
        <taxon>Metazoa</taxon>
        <taxon>Chordata</taxon>
        <taxon>Craniata</taxon>
        <taxon>Vertebrata</taxon>
        <taxon>Euteleostomi</taxon>
        <taxon>Mammalia</taxon>
        <taxon>Eutheria</taxon>
        <taxon>Euarchontoglires</taxon>
        <taxon>Glires</taxon>
        <taxon>Rodentia</taxon>
        <taxon>Sciuromorpha</taxon>
        <taxon>Sciuridae</taxon>
        <taxon>Xerinae</taxon>
        <taxon>Marmotini</taxon>
        <taxon>Marmota</taxon>
    </lineage>
</organism>
<proteinExistence type="predicted"/>
<accession>A0A5E4D0E5</accession>
<evidence type="ECO:0000313" key="1">
    <source>
        <dbReference type="EMBL" id="VTJ87594.1"/>
    </source>
</evidence>
<keyword evidence="2" id="KW-1185">Reference proteome</keyword>
<protein>
    <submittedName>
        <fullName evidence="1">Uncharacterized protein</fullName>
    </submittedName>
</protein>
<dbReference type="Proteomes" id="UP000335636">
    <property type="component" value="Unassembled WGS sequence"/>
</dbReference>
<gene>
    <name evidence="1" type="ORF">MONAX_5E030690</name>
</gene>
<dbReference type="EMBL" id="CABDUW010002652">
    <property type="protein sequence ID" value="VTJ87594.1"/>
    <property type="molecule type" value="Genomic_DNA"/>
</dbReference>
<feature type="non-terminal residue" evidence="1">
    <location>
        <position position="1"/>
    </location>
</feature>
<dbReference type="AlphaFoldDB" id="A0A5E4D0E5"/>
<comment type="caution">
    <text evidence="1">The sequence shown here is derived from an EMBL/GenBank/DDBJ whole genome shotgun (WGS) entry which is preliminary data.</text>
</comment>
<evidence type="ECO:0000313" key="2">
    <source>
        <dbReference type="Proteomes" id="UP000335636"/>
    </source>
</evidence>
<reference evidence="1" key="1">
    <citation type="submission" date="2019-04" db="EMBL/GenBank/DDBJ databases">
        <authorList>
            <person name="Alioto T."/>
            <person name="Alioto T."/>
        </authorList>
    </citation>
    <scope>NUCLEOTIDE SEQUENCE [LARGE SCALE GENOMIC DNA]</scope>
</reference>
<sequence length="52" mass="5988">AIHLRPCKSFSQRVCDTCNACNEVDYVARCKLSKPLFTGVIAKPRWLFIDSW</sequence>